<keyword evidence="1" id="KW-0472">Membrane</keyword>
<feature type="transmembrane region" description="Helical" evidence="1">
    <location>
        <begin position="143"/>
        <end position="160"/>
    </location>
</feature>
<dbReference type="AlphaFoldDB" id="A0A914PP03"/>
<keyword evidence="1" id="KW-1133">Transmembrane helix</keyword>
<reference evidence="3" key="1">
    <citation type="submission" date="2022-11" db="UniProtKB">
        <authorList>
            <consortium name="WormBaseParasite"/>
        </authorList>
    </citation>
    <scope>IDENTIFICATION</scope>
</reference>
<protein>
    <submittedName>
        <fullName evidence="3">Uncharacterized protein</fullName>
    </submittedName>
</protein>
<accession>A0A914PP03</accession>
<evidence type="ECO:0000313" key="3">
    <source>
        <dbReference type="WBParaSite" id="PDA_v2.g2026.t1"/>
    </source>
</evidence>
<dbReference type="WBParaSite" id="PDA_v2.g2026.t1">
    <property type="protein sequence ID" value="PDA_v2.g2026.t1"/>
    <property type="gene ID" value="PDA_v2.g2026"/>
</dbReference>
<evidence type="ECO:0000256" key="1">
    <source>
        <dbReference type="SAM" id="Phobius"/>
    </source>
</evidence>
<sequence>MKVDDSVKIFAGLSDQKLSSRHKRDLEMKCKANDKEVPCDQWEKKCFLKDKEVACNEDHKCYQNSVEYPCNGNDKHICKLNGKEIPCDGTSKTCYSNRREVSCDAPDENDVDANTKAVENGGNGVAASIKESKTPDENASIKFGNGFALIIASFFAYLFFH</sequence>
<name>A0A914PP03_9BILA</name>
<dbReference type="Proteomes" id="UP000887578">
    <property type="component" value="Unplaced"/>
</dbReference>
<proteinExistence type="predicted"/>
<keyword evidence="1" id="KW-0812">Transmembrane</keyword>
<keyword evidence="2" id="KW-1185">Reference proteome</keyword>
<organism evidence="2 3">
    <name type="scientific">Panagrolaimus davidi</name>
    <dbReference type="NCBI Taxonomy" id="227884"/>
    <lineage>
        <taxon>Eukaryota</taxon>
        <taxon>Metazoa</taxon>
        <taxon>Ecdysozoa</taxon>
        <taxon>Nematoda</taxon>
        <taxon>Chromadorea</taxon>
        <taxon>Rhabditida</taxon>
        <taxon>Tylenchina</taxon>
        <taxon>Panagrolaimomorpha</taxon>
        <taxon>Panagrolaimoidea</taxon>
        <taxon>Panagrolaimidae</taxon>
        <taxon>Panagrolaimus</taxon>
    </lineage>
</organism>
<evidence type="ECO:0000313" key="2">
    <source>
        <dbReference type="Proteomes" id="UP000887578"/>
    </source>
</evidence>